<dbReference type="PANTHER" id="PTHR33392:SF6">
    <property type="entry name" value="POLYISOPRENYL-TEICHOIC ACID--PEPTIDOGLYCAN TEICHOIC ACID TRANSFERASE TAGU"/>
    <property type="match status" value="1"/>
</dbReference>
<feature type="region of interest" description="Disordered" evidence="2">
    <location>
        <begin position="353"/>
        <end position="394"/>
    </location>
</feature>
<dbReference type="NCBIfam" id="TIGR00350">
    <property type="entry name" value="lytR_cpsA_psr"/>
    <property type="match status" value="1"/>
</dbReference>
<dbReference type="EMBL" id="QIBZ01000007">
    <property type="protein sequence ID" value="RNM35150.1"/>
    <property type="molecule type" value="Genomic_DNA"/>
</dbReference>
<comment type="similarity">
    <text evidence="1">Belongs to the LytR/CpsA/Psr (LCP) family.</text>
</comment>
<dbReference type="InterPro" id="IPR004474">
    <property type="entry name" value="LytR_CpsA_psr"/>
</dbReference>
<evidence type="ECO:0000256" key="2">
    <source>
        <dbReference type="SAM" id="MobiDB-lite"/>
    </source>
</evidence>
<dbReference type="Pfam" id="PF03816">
    <property type="entry name" value="LytR_cpsA_psr"/>
    <property type="match status" value="1"/>
</dbReference>
<feature type="compositionally biased region" description="Low complexity" evidence="2">
    <location>
        <begin position="379"/>
        <end position="394"/>
    </location>
</feature>
<dbReference type="Proteomes" id="UP000271472">
    <property type="component" value="Unassembled WGS sequence"/>
</dbReference>
<comment type="caution">
    <text evidence="5">The sequence shown here is derived from an EMBL/GenBank/DDBJ whole genome shotgun (WGS) entry which is preliminary data.</text>
</comment>
<dbReference type="PANTHER" id="PTHR33392">
    <property type="entry name" value="POLYISOPRENYL-TEICHOIC ACID--PEPTIDOGLYCAN TEICHOIC ACID TRANSFERASE TAGU"/>
    <property type="match status" value="1"/>
</dbReference>
<gene>
    <name evidence="5" type="ORF">DMP05_05150</name>
</gene>
<name>A0A3N0IF45_9ACTN</name>
<dbReference type="InterPro" id="IPR050922">
    <property type="entry name" value="LytR/CpsA/Psr_CW_biosynth"/>
</dbReference>
<evidence type="ECO:0000256" key="1">
    <source>
        <dbReference type="ARBA" id="ARBA00006068"/>
    </source>
</evidence>
<evidence type="ECO:0000313" key="6">
    <source>
        <dbReference type="Proteomes" id="UP000271472"/>
    </source>
</evidence>
<evidence type="ECO:0000313" key="5">
    <source>
        <dbReference type="EMBL" id="RNM35150.1"/>
    </source>
</evidence>
<dbReference type="AlphaFoldDB" id="A0A3N0IF45"/>
<sequence>MRPVSVHRNSRGAITYAPMGAPTSAGYGAQAYSRDCYQPPKKRRRGPIIALIVVLALALLVGGAAFAGVVYMNSIGNKLHEDVSDELKASLSNETVQPGEPFYCLIMGVDKSEEREQSAEFAGDTFRSDSMILARIDPTQKTVALVSIERDTYVDIEGYGPNKLNAAASYGGAPLVVSTISRFAGVPISHYVSVDFDGFKAAVDGLGGIEVDVPMAIDDDEAGGRVEAGQQTLNGDQALILCRSRHAYDDYGSGDYYRMANQRMVLGAIAKKLMSADVVTMTNTLSAMASYVTTDMEVTDIISVATSMRGIDVDSDIWSAMNPTYASYENNIWYEYSDNNAWRKMMERVDAGLPPYEDENRNANNGGTLDGTVTGIQETGGLLSGSSVSSGGSSYGGYDSATGSGYSSGYNSGYESGSYGSGYDGSYGSDYGSSNSSTYDYDYGTSGAGSAYGADGLSSGGTDAYDGASDSTSGAY</sequence>
<dbReference type="OrthoDB" id="9782542at2"/>
<keyword evidence="3" id="KW-0472">Membrane</keyword>
<feature type="domain" description="Cell envelope-related transcriptional attenuator" evidence="4">
    <location>
        <begin position="127"/>
        <end position="274"/>
    </location>
</feature>
<feature type="transmembrane region" description="Helical" evidence="3">
    <location>
        <begin position="48"/>
        <end position="72"/>
    </location>
</feature>
<protein>
    <submittedName>
        <fullName evidence="5">LytR family transcriptional regulator</fullName>
    </submittedName>
</protein>
<organism evidence="5 6">
    <name type="scientific">Slackia isoflavoniconvertens</name>
    <dbReference type="NCBI Taxonomy" id="572010"/>
    <lineage>
        <taxon>Bacteria</taxon>
        <taxon>Bacillati</taxon>
        <taxon>Actinomycetota</taxon>
        <taxon>Coriobacteriia</taxon>
        <taxon>Eggerthellales</taxon>
        <taxon>Eggerthellaceae</taxon>
        <taxon>Slackia</taxon>
    </lineage>
</organism>
<dbReference type="Gene3D" id="3.40.630.190">
    <property type="entry name" value="LCP protein"/>
    <property type="match status" value="1"/>
</dbReference>
<reference evidence="6" key="1">
    <citation type="submission" date="2018-05" db="EMBL/GenBank/DDBJ databases">
        <title>Genome Sequencing of selected type strains of the family Eggerthellaceae.</title>
        <authorList>
            <person name="Danylec N."/>
            <person name="Stoll D.A."/>
            <person name="Doetsch A."/>
            <person name="Huch M."/>
        </authorList>
    </citation>
    <scope>NUCLEOTIDE SEQUENCE [LARGE SCALE GENOMIC DNA]</scope>
    <source>
        <strain evidence="6">DSM 22006</strain>
    </source>
</reference>
<evidence type="ECO:0000259" key="4">
    <source>
        <dbReference type="Pfam" id="PF03816"/>
    </source>
</evidence>
<keyword evidence="6" id="KW-1185">Reference proteome</keyword>
<keyword evidence="3" id="KW-1133">Transmembrane helix</keyword>
<proteinExistence type="inferred from homology"/>
<keyword evidence="3" id="KW-0812">Transmembrane</keyword>
<evidence type="ECO:0000256" key="3">
    <source>
        <dbReference type="SAM" id="Phobius"/>
    </source>
</evidence>
<accession>A0A3N0IF45</accession>